<dbReference type="Proteomes" id="UP000199545">
    <property type="component" value="Unassembled WGS sequence"/>
</dbReference>
<dbReference type="PROSITE" id="PS01071">
    <property type="entry name" value="GRPE"/>
    <property type="match status" value="1"/>
</dbReference>
<evidence type="ECO:0000256" key="2">
    <source>
        <dbReference type="ARBA" id="ARBA00009054"/>
    </source>
</evidence>
<evidence type="ECO:0000256" key="6">
    <source>
        <dbReference type="ARBA" id="ARBA00023186"/>
    </source>
</evidence>
<dbReference type="GO" id="GO:0042803">
    <property type="term" value="F:protein homodimerization activity"/>
    <property type="evidence" value="ECO:0007669"/>
    <property type="project" value="InterPro"/>
</dbReference>
<dbReference type="PANTHER" id="PTHR21237:SF23">
    <property type="entry name" value="GRPE PROTEIN HOMOLOG, MITOCHONDRIAL"/>
    <property type="match status" value="1"/>
</dbReference>
<evidence type="ECO:0000256" key="9">
    <source>
        <dbReference type="ARBA" id="ARBA00076414"/>
    </source>
</evidence>
<dbReference type="GO" id="GO:0051087">
    <property type="term" value="F:protein-folding chaperone binding"/>
    <property type="evidence" value="ECO:0007669"/>
    <property type="project" value="InterPro"/>
</dbReference>
<keyword evidence="16" id="KW-1185">Reference proteome</keyword>
<evidence type="ECO:0000256" key="3">
    <source>
        <dbReference type="ARBA" id="ARBA00011738"/>
    </source>
</evidence>
<dbReference type="RefSeq" id="WP_245739757.1">
    <property type="nucleotide sequence ID" value="NZ_FORR01000004.1"/>
</dbReference>
<dbReference type="NCBIfam" id="NF010738">
    <property type="entry name" value="PRK14140.1"/>
    <property type="match status" value="1"/>
</dbReference>
<evidence type="ECO:0000313" key="15">
    <source>
        <dbReference type="EMBL" id="SFJ09403.1"/>
    </source>
</evidence>
<dbReference type="AlphaFoldDB" id="A0A1I3NJB8"/>
<dbReference type="InterPro" id="IPR009012">
    <property type="entry name" value="GrpE_head"/>
</dbReference>
<evidence type="ECO:0000256" key="4">
    <source>
        <dbReference type="ARBA" id="ARBA00022490"/>
    </source>
</evidence>
<dbReference type="EMBL" id="FORR01000004">
    <property type="protein sequence ID" value="SFJ09403.1"/>
    <property type="molecule type" value="Genomic_DNA"/>
</dbReference>
<evidence type="ECO:0000313" key="16">
    <source>
        <dbReference type="Proteomes" id="UP000199545"/>
    </source>
</evidence>
<proteinExistence type="inferred from homology"/>
<dbReference type="Gene3D" id="3.90.20.20">
    <property type="match status" value="1"/>
</dbReference>
<comment type="function">
    <text evidence="7 10 11">Participates actively in the response to hyperosmotic and heat shock by preventing the aggregation of stress-denatured proteins, in association with DnaK and GrpE. It is the nucleotide exchange factor for DnaK and may function as a thermosensor. Unfolded proteins bind initially to DnaJ; upon interaction with the DnaJ-bound protein, DnaK hydrolyzes its bound ATP, resulting in the formation of a stable complex. GrpE releases ADP from DnaK; ATP binding to DnaK triggers the release of the substrate protein, thus completing the reaction cycle. Several rounds of ATP-dependent interactions between DnaJ, DnaK and GrpE are required for fully efficient folding.</text>
</comment>
<evidence type="ECO:0000256" key="5">
    <source>
        <dbReference type="ARBA" id="ARBA00023016"/>
    </source>
</evidence>
<keyword evidence="6 10" id="KW-0143">Chaperone</keyword>
<feature type="coiled-coil region" evidence="13">
    <location>
        <begin position="123"/>
        <end position="157"/>
    </location>
</feature>
<dbReference type="FunFam" id="2.30.22.10:FF:000001">
    <property type="entry name" value="Protein GrpE"/>
    <property type="match status" value="1"/>
</dbReference>
<dbReference type="SUPFAM" id="SSF51064">
    <property type="entry name" value="Head domain of nucleotide exchange factor GrpE"/>
    <property type="match status" value="1"/>
</dbReference>
<feature type="region of interest" description="Disordered" evidence="14">
    <location>
        <begin position="92"/>
        <end position="114"/>
    </location>
</feature>
<dbReference type="InterPro" id="IPR000740">
    <property type="entry name" value="GrpE"/>
</dbReference>
<dbReference type="SUPFAM" id="SSF58014">
    <property type="entry name" value="Coiled-coil domain of nucleotide exchange factor GrpE"/>
    <property type="match status" value="1"/>
</dbReference>
<comment type="subunit">
    <text evidence="3 10">Homodimer.</text>
</comment>
<dbReference type="Gene3D" id="2.30.22.10">
    <property type="entry name" value="Head domain of nucleotide exchange factor GrpE"/>
    <property type="match status" value="1"/>
</dbReference>
<dbReference type="GO" id="GO:0005737">
    <property type="term" value="C:cytoplasm"/>
    <property type="evidence" value="ECO:0007669"/>
    <property type="project" value="UniProtKB-SubCell"/>
</dbReference>
<dbReference type="GO" id="GO:0006457">
    <property type="term" value="P:protein folding"/>
    <property type="evidence" value="ECO:0007669"/>
    <property type="project" value="InterPro"/>
</dbReference>
<accession>A0A1I3NJB8</accession>
<dbReference type="HAMAP" id="MF_01151">
    <property type="entry name" value="GrpE"/>
    <property type="match status" value="1"/>
</dbReference>
<evidence type="ECO:0000256" key="8">
    <source>
        <dbReference type="ARBA" id="ARBA00072274"/>
    </source>
</evidence>
<dbReference type="GO" id="GO:0000774">
    <property type="term" value="F:adenyl-nucleotide exchange factor activity"/>
    <property type="evidence" value="ECO:0007669"/>
    <property type="project" value="InterPro"/>
</dbReference>
<feature type="compositionally biased region" description="Basic and acidic residues" evidence="14">
    <location>
        <begin position="92"/>
        <end position="106"/>
    </location>
</feature>
<dbReference type="GO" id="GO:0051082">
    <property type="term" value="F:unfolded protein binding"/>
    <property type="evidence" value="ECO:0007669"/>
    <property type="project" value="TreeGrafter"/>
</dbReference>
<evidence type="ECO:0000256" key="14">
    <source>
        <dbReference type="SAM" id="MobiDB-lite"/>
    </source>
</evidence>
<keyword evidence="4 10" id="KW-0963">Cytoplasm</keyword>
<evidence type="ECO:0000256" key="10">
    <source>
        <dbReference type="HAMAP-Rule" id="MF_01151"/>
    </source>
</evidence>
<protein>
    <recommendedName>
        <fullName evidence="8 10">Protein GrpE</fullName>
    </recommendedName>
    <alternativeName>
        <fullName evidence="9 10">HSP-70 cofactor</fullName>
    </alternativeName>
</protein>
<keyword evidence="13" id="KW-0175">Coiled coil</keyword>
<dbReference type="CDD" id="cd00446">
    <property type="entry name" value="GrpE"/>
    <property type="match status" value="1"/>
</dbReference>
<keyword evidence="5 10" id="KW-0346">Stress response</keyword>
<gene>
    <name evidence="10" type="primary">grpE</name>
    <name evidence="15" type="ORF">SAMN05421852_104169</name>
</gene>
<dbReference type="PRINTS" id="PR00773">
    <property type="entry name" value="GRPEPROTEIN"/>
</dbReference>
<name>A0A1I3NJB8_9BACL</name>
<evidence type="ECO:0000256" key="13">
    <source>
        <dbReference type="SAM" id="Coils"/>
    </source>
</evidence>
<evidence type="ECO:0000256" key="11">
    <source>
        <dbReference type="RuleBase" id="RU000639"/>
    </source>
</evidence>
<dbReference type="InterPro" id="IPR013805">
    <property type="entry name" value="GrpE_CC"/>
</dbReference>
<feature type="region of interest" description="Disordered" evidence="14">
    <location>
        <begin position="50"/>
        <end position="70"/>
    </location>
</feature>
<dbReference type="PANTHER" id="PTHR21237">
    <property type="entry name" value="GRPE PROTEIN"/>
    <property type="match status" value="1"/>
</dbReference>
<reference evidence="15 16" key="1">
    <citation type="submission" date="2016-10" db="EMBL/GenBank/DDBJ databases">
        <authorList>
            <person name="de Groot N.N."/>
        </authorList>
    </citation>
    <scope>NUCLEOTIDE SEQUENCE [LARGE SCALE GENOMIC DNA]</scope>
    <source>
        <strain evidence="15 16">DSM 44778</strain>
    </source>
</reference>
<dbReference type="STRING" id="46223.SAMN05421852_104169"/>
<evidence type="ECO:0000256" key="12">
    <source>
        <dbReference type="RuleBase" id="RU004478"/>
    </source>
</evidence>
<organism evidence="15 16">
    <name type="scientific">Thermoflavimicrobium dichotomicum</name>
    <dbReference type="NCBI Taxonomy" id="46223"/>
    <lineage>
        <taxon>Bacteria</taxon>
        <taxon>Bacillati</taxon>
        <taxon>Bacillota</taxon>
        <taxon>Bacilli</taxon>
        <taxon>Bacillales</taxon>
        <taxon>Thermoactinomycetaceae</taxon>
        <taxon>Thermoflavimicrobium</taxon>
    </lineage>
</organism>
<comment type="subcellular location">
    <subcellularLocation>
        <location evidence="1 10">Cytoplasm</location>
    </subcellularLocation>
</comment>
<evidence type="ECO:0000256" key="7">
    <source>
        <dbReference type="ARBA" id="ARBA00053401"/>
    </source>
</evidence>
<comment type="similarity">
    <text evidence="2 10 12">Belongs to the GrpE family.</text>
</comment>
<sequence>MAAKKRKRKRIRIDADSLQATKILEHEEVVHTEMHEQAAHMEENVEPTIANEPMPEQEPKLGNQPILGNTPIIDEEKDMEMEMTEERLAQEEAVADHKEVTAGKEEVPEETQDISEEVVVDPTIELQKEIESLKQKLSEYETLTEELQQKLAEMHEKLLMSHADLENFRRRARKDKEDALKYASVPLIESLLPVLDNFERALDAADKSLDAEGLKQGVEMVYRQFLQVLSQAGLTLIEAEGKPFNPHEHNAVMQVESDQYEPGMVVEELQPGYRYKDRVIRPSMVKVSS</sequence>
<evidence type="ECO:0000256" key="1">
    <source>
        <dbReference type="ARBA" id="ARBA00004496"/>
    </source>
</evidence>
<dbReference type="Pfam" id="PF01025">
    <property type="entry name" value="GrpE"/>
    <property type="match status" value="1"/>
</dbReference>